<dbReference type="Proteomes" id="UP000273001">
    <property type="component" value="Chromosome"/>
</dbReference>
<evidence type="ECO:0000313" key="2">
    <source>
        <dbReference type="Proteomes" id="UP000273001"/>
    </source>
</evidence>
<protein>
    <submittedName>
        <fullName evidence="1">Uncharacterized protein</fullName>
    </submittedName>
</protein>
<name>A0ABN5PQ23_9ACTO</name>
<organism evidence="1 2">
    <name type="scientific">Actinomyces lilanjuaniae</name>
    <dbReference type="NCBI Taxonomy" id="2321394"/>
    <lineage>
        <taxon>Bacteria</taxon>
        <taxon>Bacillati</taxon>
        <taxon>Actinomycetota</taxon>
        <taxon>Actinomycetes</taxon>
        <taxon>Actinomycetales</taxon>
        <taxon>Actinomycetaceae</taxon>
        <taxon>Actinomyces</taxon>
    </lineage>
</organism>
<reference evidence="1 2" key="1">
    <citation type="submission" date="2018-09" db="EMBL/GenBank/DDBJ databases">
        <authorList>
            <person name="Li J."/>
        </authorList>
    </citation>
    <scope>NUCLEOTIDE SEQUENCE [LARGE SCALE GENOMIC DNA]</scope>
    <source>
        <strain evidence="1 2">2129</strain>
    </source>
</reference>
<evidence type="ECO:0000313" key="1">
    <source>
        <dbReference type="EMBL" id="AYD90465.1"/>
    </source>
</evidence>
<accession>A0ABN5PQ23</accession>
<proteinExistence type="predicted"/>
<sequence>MTAPSSWQVVDADFPDLGVAPVNASNEDGIDLVCTASEPSAPGFVDSCVITTVRLPEDMPEEEWFRTSTAQVMETIAGVRMIDLLGWRSRSGSAGLLRLGVYIDTSDHSLTFYQCSWVETHRYGRLRRGVTATFTCPTSTSPVTVPFFSTMSETLEVH</sequence>
<gene>
    <name evidence="1" type="ORF">D5R93_11495</name>
</gene>
<dbReference type="EMBL" id="CP032514">
    <property type="protein sequence ID" value="AYD90465.1"/>
    <property type="molecule type" value="Genomic_DNA"/>
</dbReference>
<keyword evidence="2" id="KW-1185">Reference proteome</keyword>